<dbReference type="Proteomes" id="UP001162060">
    <property type="component" value="Unassembled WGS sequence"/>
</dbReference>
<protein>
    <submittedName>
        <fullName evidence="1">Uncharacterized protein</fullName>
    </submittedName>
</protein>
<accession>A0AAV1UEM3</accession>
<sequence>MKDVLALKHLTVGLVLPMVGIDKGHKSSYLSSRPVDFHTSYP</sequence>
<reference evidence="1" key="1">
    <citation type="submission" date="2024-01" db="EMBL/GenBank/DDBJ databases">
        <authorList>
            <person name="Webb A."/>
        </authorList>
    </citation>
    <scope>NUCLEOTIDE SEQUENCE</scope>
    <source>
        <strain evidence="1">Pm1</strain>
    </source>
</reference>
<evidence type="ECO:0000313" key="2">
    <source>
        <dbReference type="Proteomes" id="UP001162060"/>
    </source>
</evidence>
<comment type="caution">
    <text evidence="1">The sequence shown here is derived from an EMBL/GenBank/DDBJ whole genome shotgun (WGS) entry which is preliminary data.</text>
</comment>
<organism evidence="1 2">
    <name type="scientific">Peronospora matthiolae</name>
    <dbReference type="NCBI Taxonomy" id="2874970"/>
    <lineage>
        <taxon>Eukaryota</taxon>
        <taxon>Sar</taxon>
        <taxon>Stramenopiles</taxon>
        <taxon>Oomycota</taxon>
        <taxon>Peronosporomycetes</taxon>
        <taxon>Peronosporales</taxon>
        <taxon>Peronosporaceae</taxon>
        <taxon>Peronospora</taxon>
    </lineage>
</organism>
<name>A0AAV1UEM3_9STRA</name>
<evidence type="ECO:0000313" key="1">
    <source>
        <dbReference type="EMBL" id="CAK7932087.1"/>
    </source>
</evidence>
<dbReference type="AlphaFoldDB" id="A0AAV1UEM3"/>
<gene>
    <name evidence="1" type="ORF">PM001_LOCUS17237</name>
</gene>
<proteinExistence type="predicted"/>
<dbReference type="EMBL" id="CAKLBY020000188">
    <property type="protein sequence ID" value="CAK7932087.1"/>
    <property type="molecule type" value="Genomic_DNA"/>
</dbReference>